<evidence type="ECO:0000256" key="10">
    <source>
        <dbReference type="SAM" id="Coils"/>
    </source>
</evidence>
<keyword evidence="6 11" id="KW-0812">Transmembrane</keyword>
<sequence length="619" mass="68528">MPIATRSPAAPNAPRRKPGIGGFALAVLVLVASTLLVVIAWNAARQNMLRTAQADFRSSCDEVVELLASRLVNYELTIRGGAALFASMERPTPAQWHAYVDGLDLANRFPSMVGLGYAASVGRYQLERLQIDLRDSGRGLLTVWPRGVRERYAPIVYLEPRTAENLSAMGFDMYYDPVRRAAMERAMREAAPRMTSRVKLVQDLDPRVPAFLLYVPVFAGGVAPETPLEREAALTGWVYAPIRAERFVQVALAPVKRSVRFRLFDITDGKPELVYADPVDPRAAPAAFHHVVNADAYGRRWRFEFASASLFDAVPGLAPLRTALIVGLLASLLLFGIAWSLAQTENRAQRLAAEMSAAARRSEARVQALNRGLEARVETRTRELSEANRELESFAYSVSHDLRAPLRAIEGFSRVLEDRHAQALDTTGRDYLHRVRSAASRMSELIEALLKVSRVARGDVQPEALDLSRMSADIVAELRAAESDRQVTVDIAPGLAAQADRVLVRSLLENLLGNAWKFTRDREAAHIRVGVEADGRTFYVQDNGSGFDQAYVDKLFRPFQRLHDDARFAGEGIGLATVKRIVERHGGTIRANGAPGQGAKFMFTLEEQKQGSEHYFDPK</sequence>
<keyword evidence="9 11" id="KW-0472">Membrane</keyword>
<dbReference type="PANTHER" id="PTHR42878:SF15">
    <property type="entry name" value="BACTERIOPHYTOCHROME"/>
    <property type="match status" value="1"/>
</dbReference>
<comment type="caution">
    <text evidence="14">The sequence shown here is derived from an EMBL/GenBank/DDBJ whole genome shotgun (WGS) entry which is preliminary data.</text>
</comment>
<accession>A0ABS8JI92</accession>
<dbReference type="Gene3D" id="1.10.287.130">
    <property type="match status" value="1"/>
</dbReference>
<reference evidence="14" key="1">
    <citation type="submission" date="2021-10" db="EMBL/GenBank/DDBJ databases">
        <authorList>
            <person name="Lyu M."/>
            <person name="Wang X."/>
            <person name="Meng X."/>
            <person name="Xu K."/>
        </authorList>
    </citation>
    <scope>NUCLEOTIDE SEQUENCE</scope>
    <source>
        <strain evidence="14">A6</strain>
    </source>
</reference>
<keyword evidence="15" id="KW-1185">Reference proteome</keyword>
<feature type="transmembrane region" description="Helical" evidence="11">
    <location>
        <begin position="20"/>
        <end position="41"/>
    </location>
</feature>
<evidence type="ECO:0000256" key="11">
    <source>
        <dbReference type="SAM" id="Phobius"/>
    </source>
</evidence>
<organism evidence="14 15">
    <name type="scientific">Noviluteimonas lactosilytica</name>
    <dbReference type="NCBI Taxonomy" id="2888523"/>
    <lineage>
        <taxon>Bacteria</taxon>
        <taxon>Pseudomonadati</taxon>
        <taxon>Pseudomonadota</taxon>
        <taxon>Gammaproteobacteria</taxon>
        <taxon>Lysobacterales</taxon>
        <taxon>Lysobacteraceae</taxon>
        <taxon>Noviluteimonas</taxon>
    </lineage>
</organism>
<evidence type="ECO:0000256" key="3">
    <source>
        <dbReference type="ARBA" id="ARBA00012438"/>
    </source>
</evidence>
<feature type="domain" description="Histidine kinase" evidence="12">
    <location>
        <begin position="397"/>
        <end position="609"/>
    </location>
</feature>
<dbReference type="SMART" id="SM01079">
    <property type="entry name" value="CHASE"/>
    <property type="match status" value="1"/>
</dbReference>
<dbReference type="SUPFAM" id="SSF47384">
    <property type="entry name" value="Homodimeric domain of signal transducing histidine kinase"/>
    <property type="match status" value="1"/>
</dbReference>
<evidence type="ECO:0000259" key="13">
    <source>
        <dbReference type="PROSITE" id="PS50839"/>
    </source>
</evidence>
<dbReference type="RefSeq" id="WP_230526953.1">
    <property type="nucleotide sequence ID" value="NZ_JAJGAK010000002.1"/>
</dbReference>
<evidence type="ECO:0000256" key="5">
    <source>
        <dbReference type="ARBA" id="ARBA00022679"/>
    </source>
</evidence>
<evidence type="ECO:0000256" key="7">
    <source>
        <dbReference type="ARBA" id="ARBA00022777"/>
    </source>
</evidence>
<dbReference type="PROSITE" id="PS50096">
    <property type="entry name" value="IQ"/>
    <property type="match status" value="1"/>
</dbReference>
<dbReference type="SMART" id="SM00388">
    <property type="entry name" value="HisKA"/>
    <property type="match status" value="1"/>
</dbReference>
<dbReference type="EC" id="2.7.13.3" evidence="3"/>
<dbReference type="InterPro" id="IPR005467">
    <property type="entry name" value="His_kinase_dom"/>
</dbReference>
<keyword evidence="10" id="KW-0175">Coiled coil</keyword>
<evidence type="ECO:0000256" key="4">
    <source>
        <dbReference type="ARBA" id="ARBA00022553"/>
    </source>
</evidence>
<dbReference type="InterPro" id="IPR003661">
    <property type="entry name" value="HisK_dim/P_dom"/>
</dbReference>
<comment type="catalytic activity">
    <reaction evidence="1">
        <text>ATP + protein L-histidine = ADP + protein N-phospho-L-histidine.</text>
        <dbReference type="EC" id="2.7.13.3"/>
    </reaction>
</comment>
<dbReference type="PROSITE" id="PS50839">
    <property type="entry name" value="CHASE"/>
    <property type="match status" value="1"/>
</dbReference>
<dbReference type="PROSITE" id="PS50109">
    <property type="entry name" value="HIS_KIN"/>
    <property type="match status" value="1"/>
</dbReference>
<dbReference type="Proteomes" id="UP001165293">
    <property type="component" value="Unassembled WGS sequence"/>
</dbReference>
<evidence type="ECO:0000256" key="6">
    <source>
        <dbReference type="ARBA" id="ARBA00022692"/>
    </source>
</evidence>
<dbReference type="InterPro" id="IPR036890">
    <property type="entry name" value="HATPase_C_sf"/>
</dbReference>
<dbReference type="PANTHER" id="PTHR42878">
    <property type="entry name" value="TWO-COMPONENT HISTIDINE KINASE"/>
    <property type="match status" value="1"/>
</dbReference>
<keyword evidence="7" id="KW-0418">Kinase</keyword>
<dbReference type="InterPro" id="IPR004358">
    <property type="entry name" value="Sig_transdc_His_kin-like_C"/>
</dbReference>
<evidence type="ECO:0000313" key="14">
    <source>
        <dbReference type="EMBL" id="MCC8363321.1"/>
    </source>
</evidence>
<protein>
    <recommendedName>
        <fullName evidence="3">histidine kinase</fullName>
        <ecNumber evidence="3">2.7.13.3</ecNumber>
    </recommendedName>
</protein>
<dbReference type="SUPFAM" id="SSF55874">
    <property type="entry name" value="ATPase domain of HSP90 chaperone/DNA topoisomerase II/histidine kinase"/>
    <property type="match status" value="1"/>
</dbReference>
<evidence type="ECO:0000256" key="9">
    <source>
        <dbReference type="ARBA" id="ARBA00023136"/>
    </source>
</evidence>
<dbReference type="InterPro" id="IPR003594">
    <property type="entry name" value="HATPase_dom"/>
</dbReference>
<dbReference type="Pfam" id="PF00512">
    <property type="entry name" value="HisKA"/>
    <property type="match status" value="1"/>
</dbReference>
<dbReference type="InterPro" id="IPR036097">
    <property type="entry name" value="HisK_dim/P_sf"/>
</dbReference>
<keyword evidence="4" id="KW-0597">Phosphoprotein</keyword>
<evidence type="ECO:0000256" key="2">
    <source>
        <dbReference type="ARBA" id="ARBA00004370"/>
    </source>
</evidence>
<feature type="domain" description="CHASE" evidence="13">
    <location>
        <begin position="149"/>
        <end position="255"/>
    </location>
</feature>
<evidence type="ECO:0000256" key="1">
    <source>
        <dbReference type="ARBA" id="ARBA00000085"/>
    </source>
</evidence>
<name>A0ABS8JI92_9GAMM</name>
<dbReference type="CDD" id="cd00082">
    <property type="entry name" value="HisKA"/>
    <property type="match status" value="1"/>
</dbReference>
<dbReference type="InterPro" id="IPR050351">
    <property type="entry name" value="BphY/WalK/GraS-like"/>
</dbReference>
<comment type="subcellular location">
    <subcellularLocation>
        <location evidence="2">Membrane</location>
    </subcellularLocation>
</comment>
<evidence type="ECO:0000259" key="12">
    <source>
        <dbReference type="PROSITE" id="PS50109"/>
    </source>
</evidence>
<dbReference type="InterPro" id="IPR042240">
    <property type="entry name" value="CHASE_sf"/>
</dbReference>
<keyword evidence="5" id="KW-0808">Transferase</keyword>
<dbReference type="Pfam" id="PF03924">
    <property type="entry name" value="CHASE"/>
    <property type="match status" value="1"/>
</dbReference>
<feature type="transmembrane region" description="Helical" evidence="11">
    <location>
        <begin position="323"/>
        <end position="342"/>
    </location>
</feature>
<dbReference type="PRINTS" id="PR00344">
    <property type="entry name" value="BCTRLSENSOR"/>
</dbReference>
<dbReference type="InterPro" id="IPR006189">
    <property type="entry name" value="CHASE_dom"/>
</dbReference>
<dbReference type="SMART" id="SM00387">
    <property type="entry name" value="HATPase_c"/>
    <property type="match status" value="1"/>
</dbReference>
<dbReference type="EMBL" id="JAJGAK010000002">
    <property type="protein sequence ID" value="MCC8363321.1"/>
    <property type="molecule type" value="Genomic_DNA"/>
</dbReference>
<evidence type="ECO:0000313" key="15">
    <source>
        <dbReference type="Proteomes" id="UP001165293"/>
    </source>
</evidence>
<dbReference type="Pfam" id="PF02518">
    <property type="entry name" value="HATPase_c"/>
    <property type="match status" value="1"/>
</dbReference>
<dbReference type="Gene3D" id="3.30.450.350">
    <property type="entry name" value="CHASE domain"/>
    <property type="match status" value="1"/>
</dbReference>
<proteinExistence type="predicted"/>
<gene>
    <name evidence="14" type="ORF">LK996_09570</name>
</gene>
<dbReference type="Gene3D" id="3.30.565.10">
    <property type="entry name" value="Histidine kinase-like ATPase, C-terminal domain"/>
    <property type="match status" value="1"/>
</dbReference>
<feature type="coiled-coil region" evidence="10">
    <location>
        <begin position="341"/>
        <end position="390"/>
    </location>
</feature>
<evidence type="ECO:0000256" key="8">
    <source>
        <dbReference type="ARBA" id="ARBA00022989"/>
    </source>
</evidence>
<keyword evidence="8 11" id="KW-1133">Transmembrane helix</keyword>